<accession>A0ACC2HZ77</accession>
<gene>
    <name evidence="1" type="ORF">OPT61_g8285</name>
</gene>
<sequence length="224" mass="23416">MRANKITLCALIYATITALPLVSEVSRRQAPGLPGLPNPLYISPPITFSEPQYIPPEEVLPRLEHDLKYLQSFFPQDAPSTIAQINKLLALATSVVGAQISNLLYLPVGFFYGNPLIPFSGILPGVLSSALGLAAGIPPLPLPAAATPLVAPLVAPLKQILPTILAAVKLPDPRYGLLGDEDKIPAPAIPTDILQKLPSVVPAGIAPAIPAIVPTRALPAVGIP</sequence>
<proteinExistence type="predicted"/>
<protein>
    <submittedName>
        <fullName evidence="1">Uncharacterized protein</fullName>
    </submittedName>
</protein>
<organism evidence="1 2">
    <name type="scientific">Boeremia exigua</name>
    <dbReference type="NCBI Taxonomy" id="749465"/>
    <lineage>
        <taxon>Eukaryota</taxon>
        <taxon>Fungi</taxon>
        <taxon>Dikarya</taxon>
        <taxon>Ascomycota</taxon>
        <taxon>Pezizomycotina</taxon>
        <taxon>Dothideomycetes</taxon>
        <taxon>Pleosporomycetidae</taxon>
        <taxon>Pleosporales</taxon>
        <taxon>Pleosporineae</taxon>
        <taxon>Didymellaceae</taxon>
        <taxon>Boeremia</taxon>
    </lineage>
</organism>
<reference evidence="1" key="1">
    <citation type="submission" date="2022-11" db="EMBL/GenBank/DDBJ databases">
        <title>Genome Sequence of Boeremia exigua.</title>
        <authorList>
            <person name="Buettner E."/>
        </authorList>
    </citation>
    <scope>NUCLEOTIDE SEQUENCE</scope>
    <source>
        <strain evidence="1">CU02</strain>
    </source>
</reference>
<evidence type="ECO:0000313" key="2">
    <source>
        <dbReference type="Proteomes" id="UP001153331"/>
    </source>
</evidence>
<name>A0ACC2HZ77_9PLEO</name>
<keyword evidence="2" id="KW-1185">Reference proteome</keyword>
<dbReference type="EMBL" id="JAPHNI010000774">
    <property type="protein sequence ID" value="KAJ8108266.1"/>
    <property type="molecule type" value="Genomic_DNA"/>
</dbReference>
<comment type="caution">
    <text evidence="1">The sequence shown here is derived from an EMBL/GenBank/DDBJ whole genome shotgun (WGS) entry which is preliminary data.</text>
</comment>
<dbReference type="Proteomes" id="UP001153331">
    <property type="component" value="Unassembled WGS sequence"/>
</dbReference>
<evidence type="ECO:0000313" key="1">
    <source>
        <dbReference type="EMBL" id="KAJ8108266.1"/>
    </source>
</evidence>